<protein>
    <recommendedName>
        <fullName evidence="1">Protein kinase domain-containing protein</fullName>
    </recommendedName>
</protein>
<name>A0A2P4P2N6_RHIID</name>
<dbReference type="PROSITE" id="PS50011">
    <property type="entry name" value="PROTEIN_KINASE_DOM"/>
    <property type="match status" value="1"/>
</dbReference>
<gene>
    <name evidence="2" type="ORF">GLOIN_2v1788883</name>
</gene>
<dbReference type="SUPFAM" id="SSF56112">
    <property type="entry name" value="Protein kinase-like (PK-like)"/>
    <property type="match status" value="1"/>
</dbReference>
<dbReference type="Proteomes" id="UP000018888">
    <property type="component" value="Unassembled WGS sequence"/>
</dbReference>
<dbReference type="EMBL" id="AUPC02000438">
    <property type="protein sequence ID" value="POG59647.1"/>
    <property type="molecule type" value="Genomic_DNA"/>
</dbReference>
<organism evidence="2 3">
    <name type="scientific">Rhizophagus irregularis (strain DAOM 181602 / DAOM 197198 / MUCL 43194)</name>
    <name type="common">Arbuscular mycorrhizal fungus</name>
    <name type="synonym">Glomus intraradices</name>
    <dbReference type="NCBI Taxonomy" id="747089"/>
    <lineage>
        <taxon>Eukaryota</taxon>
        <taxon>Fungi</taxon>
        <taxon>Fungi incertae sedis</taxon>
        <taxon>Mucoromycota</taxon>
        <taxon>Glomeromycotina</taxon>
        <taxon>Glomeromycetes</taxon>
        <taxon>Glomerales</taxon>
        <taxon>Glomeraceae</taxon>
        <taxon>Rhizophagus</taxon>
    </lineage>
</organism>
<dbReference type="PANTHER" id="PTHR27006:SF606">
    <property type="entry name" value="INTERLEUKIN-1 RECEPTOR-ASSOCIATED KINASE 4"/>
    <property type="match status" value="1"/>
</dbReference>
<dbReference type="GO" id="GO:0004672">
    <property type="term" value="F:protein kinase activity"/>
    <property type="evidence" value="ECO:0007669"/>
    <property type="project" value="InterPro"/>
</dbReference>
<dbReference type="Gene3D" id="1.10.510.10">
    <property type="entry name" value="Transferase(Phosphotransferase) domain 1"/>
    <property type="match status" value="1"/>
</dbReference>
<accession>A0A2P4P2N6</accession>
<dbReference type="Pfam" id="PF00069">
    <property type="entry name" value="Pkinase"/>
    <property type="match status" value="1"/>
</dbReference>
<evidence type="ECO:0000313" key="3">
    <source>
        <dbReference type="Proteomes" id="UP000018888"/>
    </source>
</evidence>
<dbReference type="GO" id="GO:0005524">
    <property type="term" value="F:ATP binding"/>
    <property type="evidence" value="ECO:0007669"/>
    <property type="project" value="InterPro"/>
</dbReference>
<evidence type="ECO:0000259" key="1">
    <source>
        <dbReference type="PROSITE" id="PS50011"/>
    </source>
</evidence>
<dbReference type="InterPro" id="IPR011009">
    <property type="entry name" value="Kinase-like_dom_sf"/>
</dbReference>
<reference evidence="2 3" key="1">
    <citation type="journal article" date="2013" name="Proc. Natl. Acad. Sci. U.S.A.">
        <title>Genome of an arbuscular mycorrhizal fungus provides insight into the oldest plant symbiosis.</title>
        <authorList>
            <person name="Tisserant E."/>
            <person name="Malbreil M."/>
            <person name="Kuo A."/>
            <person name="Kohler A."/>
            <person name="Symeonidi A."/>
            <person name="Balestrini R."/>
            <person name="Charron P."/>
            <person name="Duensing N."/>
            <person name="Frei Dit Frey N."/>
            <person name="Gianinazzi-Pearson V."/>
            <person name="Gilbert L.B."/>
            <person name="Handa Y."/>
            <person name="Herr J.R."/>
            <person name="Hijri M."/>
            <person name="Koul R."/>
            <person name="Kawaguchi M."/>
            <person name="Krajinski F."/>
            <person name="Lammers P.J."/>
            <person name="Masclaux F.G."/>
            <person name="Murat C."/>
            <person name="Morin E."/>
            <person name="Ndikumana S."/>
            <person name="Pagni M."/>
            <person name="Petitpierre D."/>
            <person name="Requena N."/>
            <person name="Rosikiewicz P."/>
            <person name="Riley R."/>
            <person name="Saito K."/>
            <person name="San Clemente H."/>
            <person name="Shapiro H."/>
            <person name="van Tuinen D."/>
            <person name="Becard G."/>
            <person name="Bonfante P."/>
            <person name="Paszkowski U."/>
            <person name="Shachar-Hill Y.Y."/>
            <person name="Tuskan G.A."/>
            <person name="Young P.W."/>
            <person name="Sanders I.R."/>
            <person name="Henrissat B."/>
            <person name="Rensing S.A."/>
            <person name="Grigoriev I.V."/>
            <person name="Corradi N."/>
            <person name="Roux C."/>
            <person name="Martin F."/>
        </authorList>
    </citation>
    <scope>NUCLEOTIDE SEQUENCE [LARGE SCALE GENOMIC DNA]</scope>
    <source>
        <strain evidence="2 3">DAOM 197198</strain>
    </source>
</reference>
<evidence type="ECO:0000313" key="2">
    <source>
        <dbReference type="EMBL" id="POG59647.1"/>
    </source>
</evidence>
<sequence>MYHYGNMLKDSVYTYITDLGLCRPVNVKSSQNEYEKQVYGVLPYMSPEILRGGEYTQKSDIYGFGIIAYEVYPSKRPKTKKLYNLLNDLYVRKHYGEINKQIEEADKINEKLTSGLSNFTV</sequence>
<dbReference type="AlphaFoldDB" id="A0A2P4P2N6"/>
<reference evidence="2 3" key="2">
    <citation type="journal article" date="2018" name="New Phytol.">
        <title>High intraspecific genome diversity in the model arbuscular mycorrhizal symbiont Rhizophagus irregularis.</title>
        <authorList>
            <person name="Chen E.C.H."/>
            <person name="Morin E."/>
            <person name="Beaudet D."/>
            <person name="Noel J."/>
            <person name="Yildirir G."/>
            <person name="Ndikumana S."/>
            <person name="Charron P."/>
            <person name="St-Onge C."/>
            <person name="Giorgi J."/>
            <person name="Kruger M."/>
            <person name="Marton T."/>
            <person name="Ropars J."/>
            <person name="Grigoriev I.V."/>
            <person name="Hainaut M."/>
            <person name="Henrissat B."/>
            <person name="Roux C."/>
            <person name="Martin F."/>
            <person name="Corradi N."/>
        </authorList>
    </citation>
    <scope>NUCLEOTIDE SEQUENCE [LARGE SCALE GENOMIC DNA]</scope>
    <source>
        <strain evidence="2 3">DAOM 197198</strain>
    </source>
</reference>
<proteinExistence type="predicted"/>
<comment type="caution">
    <text evidence="2">The sequence shown here is derived from an EMBL/GenBank/DDBJ whole genome shotgun (WGS) entry which is preliminary data.</text>
</comment>
<dbReference type="InterPro" id="IPR000719">
    <property type="entry name" value="Prot_kinase_dom"/>
</dbReference>
<keyword evidence="3" id="KW-1185">Reference proteome</keyword>
<dbReference type="PANTHER" id="PTHR27006">
    <property type="entry name" value="PROMASTIGOTE SURFACE ANTIGEN PROTEIN PSA"/>
    <property type="match status" value="1"/>
</dbReference>
<feature type="domain" description="Protein kinase" evidence="1">
    <location>
        <begin position="1"/>
        <end position="121"/>
    </location>
</feature>